<proteinExistence type="predicted"/>
<dbReference type="AlphaFoldDB" id="A0A4Y6U726"/>
<dbReference type="KEGG" id="swf:E3E12_02135"/>
<sequence>MRDVMIDQTTSLPRGGRALFAGYVILTNAKRACGVLAGLCFVMLASCETPLEDRAWDVTMFVRQEDGSDIRILKRHDVTMEAALNVAAWWAWPARQKAAGRLQPPSPPSTWPPPEERSHQPKGCLQERTGHDWQLGTVPICRPVTIAVRENGHLVAQLQGPLSNSQLLVTMADLHGHLVASCRYHLNFEWGCPGYGRTPGDVAWCWQRDEALPAGCAGSVPEKELIKGVTAASLPARDDFAEQGKE</sequence>
<organism evidence="2 3">
    <name type="scientific">Formicincola oecophyllae</name>
    <dbReference type="NCBI Taxonomy" id="2558361"/>
    <lineage>
        <taxon>Bacteria</taxon>
        <taxon>Pseudomonadati</taxon>
        <taxon>Pseudomonadota</taxon>
        <taxon>Alphaproteobacteria</taxon>
        <taxon>Acetobacterales</taxon>
        <taxon>Acetobacteraceae</taxon>
        <taxon>Formicincola</taxon>
    </lineage>
</organism>
<evidence type="ECO:0000256" key="1">
    <source>
        <dbReference type="SAM" id="MobiDB-lite"/>
    </source>
</evidence>
<feature type="region of interest" description="Disordered" evidence="1">
    <location>
        <begin position="99"/>
        <end position="123"/>
    </location>
</feature>
<accession>A0A4Y6U726</accession>
<evidence type="ECO:0000313" key="3">
    <source>
        <dbReference type="Proteomes" id="UP000318709"/>
    </source>
</evidence>
<dbReference type="Proteomes" id="UP000318709">
    <property type="component" value="Chromosome"/>
</dbReference>
<gene>
    <name evidence="2" type="ORF">E3E12_02135</name>
</gene>
<dbReference type="RefSeq" id="WP_149498217.1">
    <property type="nucleotide sequence ID" value="NZ_CP038231.1"/>
</dbReference>
<feature type="compositionally biased region" description="Pro residues" evidence="1">
    <location>
        <begin position="104"/>
        <end position="113"/>
    </location>
</feature>
<name>A0A4Y6U726_9PROT</name>
<reference evidence="2 3" key="1">
    <citation type="submission" date="2019-03" db="EMBL/GenBank/DDBJ databases">
        <title>The complete genome sequence of Swingsia_sp. F3b2 LMG30590(T).</title>
        <authorList>
            <person name="Chua K.-O."/>
            <person name="Chan K.-G."/>
            <person name="See-Too W.-S."/>
        </authorList>
    </citation>
    <scope>NUCLEOTIDE SEQUENCE [LARGE SCALE GENOMIC DNA]</scope>
    <source>
        <strain evidence="2 3">F3b2</strain>
    </source>
</reference>
<keyword evidence="3" id="KW-1185">Reference proteome</keyword>
<evidence type="ECO:0000313" key="2">
    <source>
        <dbReference type="EMBL" id="QDH13193.2"/>
    </source>
</evidence>
<dbReference type="EMBL" id="CP038231">
    <property type="protein sequence ID" value="QDH13193.2"/>
    <property type="molecule type" value="Genomic_DNA"/>
</dbReference>
<protein>
    <submittedName>
        <fullName evidence="2">Uncharacterized protein</fullName>
    </submittedName>
</protein>